<comment type="caution">
    <text evidence="3">The sequence shown here is derived from an EMBL/GenBank/DDBJ whole genome shotgun (WGS) entry which is preliminary data.</text>
</comment>
<sequence length="95" mass="10132">MKIGVLQPVSGDLGYYGKQALWGFFAGMAYKGDTDPIEDSTTGTYTATAGDTEYELLVRDSKFDADTAQSAATDLVENEDVDMLFGTASSGQRGE</sequence>
<dbReference type="Proteomes" id="UP000050535">
    <property type="component" value="Unassembled WGS sequence"/>
</dbReference>
<evidence type="ECO:0000313" key="4">
    <source>
        <dbReference type="Proteomes" id="UP000050535"/>
    </source>
</evidence>
<name>A0A0P7GRQ9_9EURY</name>
<organism evidence="3 4">
    <name type="scientific">Halolamina pelagica</name>
    <dbReference type="NCBI Taxonomy" id="699431"/>
    <lineage>
        <taxon>Archaea</taxon>
        <taxon>Methanobacteriati</taxon>
        <taxon>Methanobacteriota</taxon>
        <taxon>Stenosarchaea group</taxon>
        <taxon>Halobacteria</taxon>
        <taxon>Halobacteriales</taxon>
        <taxon>Haloferacaceae</taxon>
    </lineage>
</organism>
<gene>
    <name evidence="3" type="ORF">SY89_02749</name>
</gene>
<protein>
    <recommendedName>
        <fullName evidence="2">Leucine-binding protein domain-containing protein</fullName>
    </recommendedName>
</protein>
<dbReference type="Gene3D" id="3.40.50.2300">
    <property type="match status" value="1"/>
</dbReference>
<dbReference type="Pfam" id="PF13458">
    <property type="entry name" value="Peripla_BP_6"/>
    <property type="match status" value="1"/>
</dbReference>
<dbReference type="AlphaFoldDB" id="A0A0P7GRQ9"/>
<feature type="domain" description="Leucine-binding protein" evidence="2">
    <location>
        <begin position="2"/>
        <end position="92"/>
    </location>
</feature>
<evidence type="ECO:0000259" key="2">
    <source>
        <dbReference type="Pfam" id="PF13458"/>
    </source>
</evidence>
<dbReference type="InterPro" id="IPR028082">
    <property type="entry name" value="Peripla_BP_I"/>
</dbReference>
<evidence type="ECO:0000256" key="1">
    <source>
        <dbReference type="ARBA" id="ARBA00022729"/>
    </source>
</evidence>
<reference evidence="4" key="1">
    <citation type="submission" date="2013-11" db="EMBL/GenBank/DDBJ databases">
        <authorList>
            <person name="Hoang H.T."/>
            <person name="Killian M.L."/>
            <person name="Madson D.M."/>
            <person name="Arruda P.H.E."/>
            <person name="Sun D."/>
            <person name="Schwartz K.J."/>
            <person name="Yoon K."/>
        </authorList>
    </citation>
    <scope>NUCLEOTIDE SEQUENCE [LARGE SCALE GENOMIC DNA]</scope>
    <source>
        <strain evidence="4">CDK2</strain>
    </source>
</reference>
<keyword evidence="1" id="KW-0732">Signal</keyword>
<proteinExistence type="predicted"/>
<evidence type="ECO:0000313" key="3">
    <source>
        <dbReference type="EMBL" id="KPN31992.1"/>
    </source>
</evidence>
<dbReference type="InterPro" id="IPR028081">
    <property type="entry name" value="Leu-bd"/>
</dbReference>
<dbReference type="EMBL" id="LGUC01000001">
    <property type="protein sequence ID" value="KPN31992.1"/>
    <property type="molecule type" value="Genomic_DNA"/>
</dbReference>
<accession>A0A0P7GRQ9</accession>
<dbReference type="PATRIC" id="fig|699431.3.peg.2811"/>
<dbReference type="SUPFAM" id="SSF53822">
    <property type="entry name" value="Periplasmic binding protein-like I"/>
    <property type="match status" value="1"/>
</dbReference>
<dbReference type="STRING" id="699431.SY89_02749"/>
<keyword evidence="4" id="KW-1185">Reference proteome</keyword>